<evidence type="ECO:0000313" key="2">
    <source>
        <dbReference type="Proteomes" id="UP000821865"/>
    </source>
</evidence>
<comment type="caution">
    <text evidence="1">The sequence shown here is derived from an EMBL/GenBank/DDBJ whole genome shotgun (WGS) entry which is preliminary data.</text>
</comment>
<gene>
    <name evidence="1" type="ORF">HPB49_007983</name>
</gene>
<organism evidence="1 2">
    <name type="scientific">Dermacentor silvarum</name>
    <name type="common">Tick</name>
    <dbReference type="NCBI Taxonomy" id="543639"/>
    <lineage>
        <taxon>Eukaryota</taxon>
        <taxon>Metazoa</taxon>
        <taxon>Ecdysozoa</taxon>
        <taxon>Arthropoda</taxon>
        <taxon>Chelicerata</taxon>
        <taxon>Arachnida</taxon>
        <taxon>Acari</taxon>
        <taxon>Parasitiformes</taxon>
        <taxon>Ixodida</taxon>
        <taxon>Ixodoidea</taxon>
        <taxon>Ixodidae</taxon>
        <taxon>Rhipicephalinae</taxon>
        <taxon>Dermacentor</taxon>
    </lineage>
</organism>
<keyword evidence="2" id="KW-1185">Reference proteome</keyword>
<evidence type="ECO:0000313" key="1">
    <source>
        <dbReference type="EMBL" id="KAH7937123.1"/>
    </source>
</evidence>
<dbReference type="EMBL" id="CM023477">
    <property type="protein sequence ID" value="KAH7937123.1"/>
    <property type="molecule type" value="Genomic_DNA"/>
</dbReference>
<sequence length="376" mass="41843">MAASNRSAADSSLEDFARFLSRACDFVFGDVYAYSPRVRCLRDKVNPMEVYSDEEFLFRFRFSKTSVLTMMSDLQLQDNTDGRGTPLPALLKLLITLRFFGSGAMQTVVGDLVNVSQPSVSRCIWETTQAVCLRLFPKYVRHPDAQEATSLMTRFHNIGGFPGVTGCIDCTHVPIDSPGGDDAEVYRNRKGYFSINVQAVTGPELQFLDVVASWPGSVHDSCIFSNSRVMVLYEQKAVPGILLGDQGYACLPYLMPPLRNPRTAAEKRYNTSHIKTRNTVERAFGVWKRRFPCLRTKLLTDTPRSVAIITACAALHNVAYGMREPCPVSIDEVDDSSSIDDQSQNESGTLLGTQLRSRLIQRCFSSRHTDDDAASS</sequence>
<reference evidence="1" key="1">
    <citation type="submission" date="2020-05" db="EMBL/GenBank/DDBJ databases">
        <title>Large-scale comparative analyses of tick genomes elucidate their genetic diversity and vector capacities.</title>
        <authorList>
            <person name="Jia N."/>
            <person name="Wang J."/>
            <person name="Shi W."/>
            <person name="Du L."/>
            <person name="Sun Y."/>
            <person name="Zhan W."/>
            <person name="Jiang J."/>
            <person name="Wang Q."/>
            <person name="Zhang B."/>
            <person name="Ji P."/>
            <person name="Sakyi L.B."/>
            <person name="Cui X."/>
            <person name="Yuan T."/>
            <person name="Jiang B."/>
            <person name="Yang W."/>
            <person name="Lam T.T.-Y."/>
            <person name="Chang Q."/>
            <person name="Ding S."/>
            <person name="Wang X."/>
            <person name="Zhu J."/>
            <person name="Ruan X."/>
            <person name="Zhao L."/>
            <person name="Wei J."/>
            <person name="Que T."/>
            <person name="Du C."/>
            <person name="Cheng J."/>
            <person name="Dai P."/>
            <person name="Han X."/>
            <person name="Huang E."/>
            <person name="Gao Y."/>
            <person name="Liu J."/>
            <person name="Shao H."/>
            <person name="Ye R."/>
            <person name="Li L."/>
            <person name="Wei W."/>
            <person name="Wang X."/>
            <person name="Wang C."/>
            <person name="Yang T."/>
            <person name="Huo Q."/>
            <person name="Li W."/>
            <person name="Guo W."/>
            <person name="Chen H."/>
            <person name="Zhou L."/>
            <person name="Ni X."/>
            <person name="Tian J."/>
            <person name="Zhou Y."/>
            <person name="Sheng Y."/>
            <person name="Liu T."/>
            <person name="Pan Y."/>
            <person name="Xia L."/>
            <person name="Li J."/>
            <person name="Zhao F."/>
            <person name="Cao W."/>
        </authorList>
    </citation>
    <scope>NUCLEOTIDE SEQUENCE</scope>
    <source>
        <strain evidence="1">Dsil-2018</strain>
    </source>
</reference>
<protein>
    <submittedName>
        <fullName evidence="1">Uncharacterized protein</fullName>
    </submittedName>
</protein>
<name>A0ACB8C869_DERSI</name>
<proteinExistence type="predicted"/>
<accession>A0ACB8C869</accession>
<dbReference type="Proteomes" id="UP000821865">
    <property type="component" value="Chromosome 8"/>
</dbReference>